<feature type="non-terminal residue" evidence="3">
    <location>
        <position position="1"/>
    </location>
</feature>
<dbReference type="AlphaFoldDB" id="A0A0B6ZCX5"/>
<evidence type="ECO:0000313" key="3">
    <source>
        <dbReference type="EMBL" id="CEK65575.1"/>
    </source>
</evidence>
<sequence>LTEIWNENRQPFMSLIRESQKGIFGVVIDKDSKKPLSKVRIFITPSGYTQYTNEEGHFAFYLPHGNYTFHYTATRYKDKSTQLQVMNSPSASKVILEMSSSTWLLGMSPMLTVTVIGCVVLLVVIFITAVVCLKKSGDKQYDEMGFRQLPNADDDDSDDLEAALQEKSTYPMKPQHQNTSPLIKEFHDEPSTDEEGENKLFQRDV</sequence>
<name>A0A0B6ZCX5_9EUPU</name>
<dbReference type="InterPro" id="IPR008969">
    <property type="entry name" value="CarboxyPept-like_regulatory"/>
</dbReference>
<keyword evidence="2" id="KW-1133">Transmembrane helix</keyword>
<reference evidence="3" key="1">
    <citation type="submission" date="2014-12" db="EMBL/GenBank/DDBJ databases">
        <title>Insight into the proteome of Arion vulgaris.</title>
        <authorList>
            <person name="Aradska J."/>
            <person name="Bulat T."/>
            <person name="Smidak R."/>
            <person name="Sarate P."/>
            <person name="Gangsoo J."/>
            <person name="Sialana F."/>
            <person name="Bilban M."/>
            <person name="Lubec G."/>
        </authorList>
    </citation>
    <scope>NUCLEOTIDE SEQUENCE</scope>
    <source>
        <tissue evidence="3">Skin</tissue>
    </source>
</reference>
<dbReference type="Pfam" id="PF13715">
    <property type="entry name" value="CarbopepD_reg_2"/>
    <property type="match status" value="1"/>
</dbReference>
<feature type="compositionally biased region" description="Acidic residues" evidence="1">
    <location>
        <begin position="152"/>
        <end position="161"/>
    </location>
</feature>
<feature type="transmembrane region" description="Helical" evidence="2">
    <location>
        <begin position="110"/>
        <end position="133"/>
    </location>
</feature>
<protein>
    <submittedName>
        <fullName evidence="3">Uncharacterized protein</fullName>
    </submittedName>
</protein>
<keyword evidence="2" id="KW-0812">Transmembrane</keyword>
<gene>
    <name evidence="3" type="primary">ORF55498</name>
</gene>
<keyword evidence="2" id="KW-0472">Membrane</keyword>
<feature type="region of interest" description="Disordered" evidence="1">
    <location>
        <begin position="146"/>
        <end position="205"/>
    </location>
</feature>
<dbReference type="EMBL" id="HACG01018710">
    <property type="protein sequence ID" value="CEK65575.1"/>
    <property type="molecule type" value="Transcribed_RNA"/>
</dbReference>
<evidence type="ECO:0000256" key="2">
    <source>
        <dbReference type="SAM" id="Phobius"/>
    </source>
</evidence>
<organism evidence="3">
    <name type="scientific">Arion vulgaris</name>
    <dbReference type="NCBI Taxonomy" id="1028688"/>
    <lineage>
        <taxon>Eukaryota</taxon>
        <taxon>Metazoa</taxon>
        <taxon>Spiralia</taxon>
        <taxon>Lophotrochozoa</taxon>
        <taxon>Mollusca</taxon>
        <taxon>Gastropoda</taxon>
        <taxon>Heterobranchia</taxon>
        <taxon>Euthyneura</taxon>
        <taxon>Panpulmonata</taxon>
        <taxon>Eupulmonata</taxon>
        <taxon>Stylommatophora</taxon>
        <taxon>Helicina</taxon>
        <taxon>Arionoidea</taxon>
        <taxon>Arionidae</taxon>
        <taxon>Arion</taxon>
    </lineage>
</organism>
<accession>A0A0B6ZCX5</accession>
<evidence type="ECO:0000256" key="1">
    <source>
        <dbReference type="SAM" id="MobiDB-lite"/>
    </source>
</evidence>
<dbReference type="Gene3D" id="2.60.40.1120">
    <property type="entry name" value="Carboxypeptidase-like, regulatory domain"/>
    <property type="match status" value="1"/>
</dbReference>
<proteinExistence type="predicted"/>
<dbReference type="SUPFAM" id="SSF49464">
    <property type="entry name" value="Carboxypeptidase regulatory domain-like"/>
    <property type="match status" value="1"/>
</dbReference>